<keyword evidence="3" id="KW-1185">Reference proteome</keyword>
<keyword evidence="1" id="KW-1133">Transmembrane helix</keyword>
<comment type="caution">
    <text evidence="2">The sequence shown here is derived from an EMBL/GenBank/DDBJ whole genome shotgun (WGS) entry which is preliminary data.</text>
</comment>
<dbReference type="RefSeq" id="WP_168485074.1">
    <property type="nucleotide sequence ID" value="NZ_JAAZSQ010000002.1"/>
</dbReference>
<organism evidence="2 3">
    <name type="scientific">Arthrobacter mobilis</name>
    <dbReference type="NCBI Taxonomy" id="2724944"/>
    <lineage>
        <taxon>Bacteria</taxon>
        <taxon>Bacillati</taxon>
        <taxon>Actinomycetota</taxon>
        <taxon>Actinomycetes</taxon>
        <taxon>Micrococcales</taxon>
        <taxon>Micrococcaceae</taxon>
        <taxon>Arthrobacter</taxon>
    </lineage>
</organism>
<feature type="transmembrane region" description="Helical" evidence="1">
    <location>
        <begin position="248"/>
        <end position="269"/>
    </location>
</feature>
<feature type="transmembrane region" description="Helical" evidence="1">
    <location>
        <begin position="380"/>
        <end position="401"/>
    </location>
</feature>
<dbReference type="AlphaFoldDB" id="A0A7X6K3Q0"/>
<name>A0A7X6K3Q0_9MICC</name>
<evidence type="ECO:0000256" key="1">
    <source>
        <dbReference type="SAM" id="Phobius"/>
    </source>
</evidence>
<reference evidence="2 3" key="1">
    <citation type="submission" date="2020-04" db="EMBL/GenBank/DDBJ databases">
        <title>Arthrobacter sp. nov.</title>
        <authorList>
            <person name="Liu S."/>
        </authorList>
    </citation>
    <scope>NUCLEOTIDE SEQUENCE [LARGE SCALE GENOMIC DNA]</scope>
    <source>
        <strain evidence="2 3">E918</strain>
    </source>
</reference>
<feature type="transmembrane region" description="Helical" evidence="1">
    <location>
        <begin position="334"/>
        <end position="350"/>
    </location>
</feature>
<feature type="transmembrane region" description="Helical" evidence="1">
    <location>
        <begin position="200"/>
        <end position="228"/>
    </location>
</feature>
<feature type="transmembrane region" description="Helical" evidence="1">
    <location>
        <begin position="356"/>
        <end position="373"/>
    </location>
</feature>
<protein>
    <recommendedName>
        <fullName evidence="4">Mannosyltransferase (PIG-V)</fullName>
    </recommendedName>
</protein>
<evidence type="ECO:0008006" key="4">
    <source>
        <dbReference type="Google" id="ProtNLM"/>
    </source>
</evidence>
<proteinExistence type="predicted"/>
<keyword evidence="1" id="KW-0472">Membrane</keyword>
<accession>A0A7X6K3Q0</accession>
<dbReference type="EMBL" id="JAAZSQ010000002">
    <property type="protein sequence ID" value="NKX53755.1"/>
    <property type="molecule type" value="Genomic_DNA"/>
</dbReference>
<feature type="transmembrane region" description="Helical" evidence="1">
    <location>
        <begin position="159"/>
        <end position="180"/>
    </location>
</feature>
<evidence type="ECO:0000313" key="2">
    <source>
        <dbReference type="EMBL" id="NKX53755.1"/>
    </source>
</evidence>
<gene>
    <name evidence="2" type="ORF">HGG74_04200</name>
</gene>
<keyword evidence="1" id="KW-0812">Transmembrane</keyword>
<sequence length="411" mass="45535">MTGTGQRPAGLHALLASGVQDWRLRAARWPWWVQVCGIYALARVFSLLVFTAVARQQGPSPWGPARPDYLDFIGIWDSAWYERIYREGYPDQVPRGPDGRALENQWAFYALFPALVRAANALTGLEWRILAPLLATAAGFAAVLLAYKLFRQFAGHPAALWGVVFVSSFPVSPILQVPYAESLNLALLAAGLYLMVRGRYLAALPVVVLMCLSRPVGVPFAAMAGLYLLWRIHRRGRNPLPAAEFARLAVLVLVSGVAALAWPVLAWAVTGEMRAYTDTEMAWRGRDLVLFQPWFEMGARLFGPVSGFLAPLVLAAAALLCLMSRPVRRLGPVLRLWCACYGLYLFAFLHPQTSTFRMMLPLFPLALAAALVSDSRAYRVCLLLMFLSGQVVWVTWLWSWAELPGGGDYPP</sequence>
<evidence type="ECO:0000313" key="3">
    <source>
        <dbReference type="Proteomes" id="UP000544090"/>
    </source>
</evidence>
<feature type="transmembrane region" description="Helical" evidence="1">
    <location>
        <begin position="129"/>
        <end position="147"/>
    </location>
</feature>
<feature type="transmembrane region" description="Helical" evidence="1">
    <location>
        <begin position="31"/>
        <end position="54"/>
    </location>
</feature>
<feature type="transmembrane region" description="Helical" evidence="1">
    <location>
        <begin position="301"/>
        <end position="322"/>
    </location>
</feature>
<dbReference type="Proteomes" id="UP000544090">
    <property type="component" value="Unassembled WGS sequence"/>
</dbReference>